<feature type="signal peptide" evidence="1">
    <location>
        <begin position="1"/>
        <end position="22"/>
    </location>
</feature>
<proteinExistence type="predicted"/>
<evidence type="ECO:0000313" key="2">
    <source>
        <dbReference type="EMBL" id="CAD8982199.1"/>
    </source>
</evidence>
<dbReference type="PANTHER" id="PTHR33835">
    <property type="entry name" value="YALI0C07656P"/>
    <property type="match status" value="1"/>
</dbReference>
<name>A0A6T8KIB0_HEMAN</name>
<evidence type="ECO:0000256" key="1">
    <source>
        <dbReference type="SAM" id="SignalP"/>
    </source>
</evidence>
<sequence length="384" mass="42005">MVRSTQALIALVLACAAGHADGFGGAMMMGLRRGNGVAGLSMQRLGSATPPAAKVQKSQNEILLDGAAPSKFWLNPFPLKPYTPERRTIAKEVAKNVFTFEQEHGFANVSVNIRMTVVRLEDGGLWVHAPVAPTAECIAMVKALGEVKHVVLSTSGLEHKIFMAPFVAKFPDAKVWVAPGQWSWPVDVPLGFRVDGVLQDGDMTTPWASEIEQKVVYAEVGIGKCSEVAFFHKKTASLLVTDAVIYISDKQPEVLDAFVKDEADKWQKSALMACFLGPPYVPSFDEISNKLFVSPVVRTFIYERTQAETLAWVDDICQWNFKQIIPAHLDAPIQAGPREFKEAFKFLSDPEQNPLPKGDMGPLNAISKLLSLTGLVPPRVFGEA</sequence>
<protein>
    <recommendedName>
        <fullName evidence="3">DUF4336 domain-containing protein</fullName>
    </recommendedName>
</protein>
<dbReference type="AlphaFoldDB" id="A0A6T8KIB0"/>
<dbReference type="PANTHER" id="PTHR33835:SF2">
    <property type="entry name" value="LYSINE-TRNA LIGASE"/>
    <property type="match status" value="1"/>
</dbReference>
<dbReference type="EMBL" id="HBFX01055205">
    <property type="protein sequence ID" value="CAD8982199.1"/>
    <property type="molecule type" value="Transcribed_RNA"/>
</dbReference>
<dbReference type="PROSITE" id="PS51257">
    <property type="entry name" value="PROKAR_LIPOPROTEIN"/>
    <property type="match status" value="1"/>
</dbReference>
<accession>A0A6T8KIB0</accession>
<gene>
    <name evidence="2" type="ORF">HAND00432_LOCUS33209</name>
</gene>
<dbReference type="InterPro" id="IPR036866">
    <property type="entry name" value="RibonucZ/Hydroxyglut_hydro"/>
</dbReference>
<organism evidence="2">
    <name type="scientific">Hemiselmis andersenii</name>
    <name type="common">Cryptophyte alga</name>
    <dbReference type="NCBI Taxonomy" id="464988"/>
    <lineage>
        <taxon>Eukaryota</taxon>
        <taxon>Cryptophyceae</taxon>
        <taxon>Cryptomonadales</taxon>
        <taxon>Hemiselmidaceae</taxon>
        <taxon>Hemiselmis</taxon>
    </lineage>
</organism>
<dbReference type="SUPFAM" id="SSF56281">
    <property type="entry name" value="Metallo-hydrolase/oxidoreductase"/>
    <property type="match status" value="1"/>
</dbReference>
<reference evidence="2" key="1">
    <citation type="submission" date="2021-01" db="EMBL/GenBank/DDBJ databases">
        <authorList>
            <person name="Corre E."/>
            <person name="Pelletier E."/>
            <person name="Niang G."/>
            <person name="Scheremetjew M."/>
            <person name="Finn R."/>
            <person name="Kale V."/>
            <person name="Holt S."/>
            <person name="Cochrane G."/>
            <person name="Meng A."/>
            <person name="Brown T."/>
            <person name="Cohen L."/>
        </authorList>
    </citation>
    <scope>NUCLEOTIDE SEQUENCE</scope>
    <source>
        <strain evidence="2">CCMP644</strain>
    </source>
</reference>
<dbReference type="InterPro" id="IPR025638">
    <property type="entry name" value="DUF4336"/>
</dbReference>
<dbReference type="Pfam" id="PF14234">
    <property type="entry name" value="DUF4336"/>
    <property type="match status" value="2"/>
</dbReference>
<evidence type="ECO:0008006" key="3">
    <source>
        <dbReference type="Google" id="ProtNLM"/>
    </source>
</evidence>
<keyword evidence="1" id="KW-0732">Signal</keyword>
<feature type="chain" id="PRO_5030159800" description="DUF4336 domain-containing protein" evidence="1">
    <location>
        <begin position="23"/>
        <end position="384"/>
    </location>
</feature>